<dbReference type="Gene3D" id="3.20.20.120">
    <property type="entry name" value="Enolase-like C-terminal domain"/>
    <property type="match status" value="1"/>
</dbReference>
<evidence type="ECO:0000256" key="1">
    <source>
        <dbReference type="ARBA" id="ARBA00001946"/>
    </source>
</evidence>
<keyword evidence="2" id="KW-0479">Metal-binding</keyword>
<dbReference type="SUPFAM" id="SSF54826">
    <property type="entry name" value="Enolase N-terminal domain-like"/>
    <property type="match status" value="1"/>
</dbReference>
<proteinExistence type="predicted"/>
<feature type="signal peptide" evidence="4">
    <location>
        <begin position="1"/>
        <end position="30"/>
    </location>
</feature>
<dbReference type="InterPro" id="IPR006311">
    <property type="entry name" value="TAT_signal"/>
</dbReference>
<dbReference type="SMART" id="SM00922">
    <property type="entry name" value="MR_MLE"/>
    <property type="match status" value="1"/>
</dbReference>
<evidence type="ECO:0000313" key="7">
    <source>
        <dbReference type="Proteomes" id="UP000236728"/>
    </source>
</evidence>
<dbReference type="InterPro" id="IPR029065">
    <property type="entry name" value="Enolase_C-like"/>
</dbReference>
<gene>
    <name evidence="6" type="ORF">SAMN05421819_0078</name>
</gene>
<dbReference type="PANTHER" id="PTHR13794">
    <property type="entry name" value="ENOLASE SUPERFAMILY, MANDELATE RACEMASE"/>
    <property type="match status" value="1"/>
</dbReference>
<dbReference type="InterPro" id="IPR036849">
    <property type="entry name" value="Enolase-like_C_sf"/>
</dbReference>
<dbReference type="Pfam" id="PF13378">
    <property type="entry name" value="MR_MLE_C"/>
    <property type="match status" value="1"/>
</dbReference>
<comment type="cofactor">
    <cofactor evidence="1">
        <name>Mg(2+)</name>
        <dbReference type="ChEBI" id="CHEBI:18420"/>
    </cofactor>
</comment>
<evidence type="ECO:0000256" key="3">
    <source>
        <dbReference type="ARBA" id="ARBA00022842"/>
    </source>
</evidence>
<dbReference type="GO" id="GO:0000287">
    <property type="term" value="F:magnesium ion binding"/>
    <property type="evidence" value="ECO:0007669"/>
    <property type="project" value="TreeGrafter"/>
</dbReference>
<keyword evidence="4" id="KW-0732">Signal</keyword>
<organism evidence="6 7">
    <name type="scientific">Bryocella elongata</name>
    <dbReference type="NCBI Taxonomy" id="863522"/>
    <lineage>
        <taxon>Bacteria</taxon>
        <taxon>Pseudomonadati</taxon>
        <taxon>Acidobacteriota</taxon>
        <taxon>Terriglobia</taxon>
        <taxon>Terriglobales</taxon>
        <taxon>Acidobacteriaceae</taxon>
        <taxon>Bryocella</taxon>
    </lineage>
</organism>
<reference evidence="6 7" key="1">
    <citation type="submission" date="2016-10" db="EMBL/GenBank/DDBJ databases">
        <authorList>
            <person name="de Groot N.N."/>
        </authorList>
    </citation>
    <scope>NUCLEOTIDE SEQUENCE [LARGE SCALE GENOMIC DNA]</scope>
    <source>
        <strain evidence="6 7">DSM 22489</strain>
    </source>
</reference>
<dbReference type="SUPFAM" id="SSF51604">
    <property type="entry name" value="Enolase C-terminal domain-like"/>
    <property type="match status" value="1"/>
</dbReference>
<dbReference type="Proteomes" id="UP000236728">
    <property type="component" value="Unassembled WGS sequence"/>
</dbReference>
<dbReference type="InterPro" id="IPR029017">
    <property type="entry name" value="Enolase-like_N"/>
</dbReference>
<evidence type="ECO:0000256" key="4">
    <source>
        <dbReference type="SAM" id="SignalP"/>
    </source>
</evidence>
<dbReference type="GO" id="GO:0016052">
    <property type="term" value="P:carbohydrate catabolic process"/>
    <property type="evidence" value="ECO:0007669"/>
    <property type="project" value="TreeGrafter"/>
</dbReference>
<dbReference type="CDD" id="cd03316">
    <property type="entry name" value="MR_like"/>
    <property type="match status" value="1"/>
</dbReference>
<dbReference type="EMBL" id="FNVA01000001">
    <property type="protein sequence ID" value="SEF45714.1"/>
    <property type="molecule type" value="Genomic_DNA"/>
</dbReference>
<accession>A0A1H5S5U0</accession>
<keyword evidence="7" id="KW-1185">Reference proteome</keyword>
<dbReference type="InterPro" id="IPR046945">
    <property type="entry name" value="RHMD-like"/>
</dbReference>
<dbReference type="PROSITE" id="PS51318">
    <property type="entry name" value="TAT"/>
    <property type="match status" value="1"/>
</dbReference>
<dbReference type="Gene3D" id="3.30.390.10">
    <property type="entry name" value="Enolase-like, N-terminal domain"/>
    <property type="match status" value="1"/>
</dbReference>
<dbReference type="PANTHER" id="PTHR13794:SF58">
    <property type="entry name" value="MITOCHONDRIAL ENOLASE SUPERFAMILY MEMBER 1"/>
    <property type="match status" value="1"/>
</dbReference>
<dbReference type="OrthoDB" id="9775391at2"/>
<sequence>MPAHTRRDLLRNTLATAAALATAPAAEAFAQPHAAKHPWPPHRRPSPAEIEANFARLDAARDLPVFRRDLFPNPVILDSIELLHYKKSWLCRVRSKDGAEGISISNAQQMASLWPIFMDRIAPFFLQEDARDLEKQLDLCMVYQSNYKATGMAMFVPLATLEFAILDLFGKLANKPIGLLIGDRITNPKINVYQANGERYITPEETIDHLQRDVAISHARAIKFKLGGRMSHVETPPDRSARLIPMVRKTFGDDMVISADSNGSYAPAEAIRIGKIMQEYNYAFYEEPVPFDDYDGLEQVADALQIPIALGEQEPSTWNFRHILAHNNVGIVQQDMFYFGGMVRCMKVARMAAVLGKQCIPHISSTGLGYVYMMHFVSAITNSGPYHEFKEFNNDLPYTCPTSTLRSDADGIITVPTGPGVGVTIDPDYIKKHEVMKVIKPANFKDAE</sequence>
<dbReference type="GO" id="GO:0016836">
    <property type="term" value="F:hydro-lyase activity"/>
    <property type="evidence" value="ECO:0007669"/>
    <property type="project" value="TreeGrafter"/>
</dbReference>
<evidence type="ECO:0000259" key="5">
    <source>
        <dbReference type="SMART" id="SM00922"/>
    </source>
</evidence>
<keyword evidence="3" id="KW-0460">Magnesium</keyword>
<dbReference type="SFLD" id="SFLDS00001">
    <property type="entry name" value="Enolase"/>
    <property type="match status" value="1"/>
</dbReference>
<dbReference type="RefSeq" id="WP_103931069.1">
    <property type="nucleotide sequence ID" value="NZ_FNVA01000001.1"/>
</dbReference>
<dbReference type="InterPro" id="IPR013342">
    <property type="entry name" value="Mandelate_racemase_C"/>
</dbReference>
<feature type="chain" id="PRO_5009283652" evidence="4">
    <location>
        <begin position="31"/>
        <end position="448"/>
    </location>
</feature>
<evidence type="ECO:0000256" key="2">
    <source>
        <dbReference type="ARBA" id="ARBA00022723"/>
    </source>
</evidence>
<dbReference type="AlphaFoldDB" id="A0A1H5S5U0"/>
<protein>
    <submittedName>
        <fullName evidence="6">L-alanine-DL-glutamate epimerase</fullName>
    </submittedName>
</protein>
<name>A0A1H5S5U0_9BACT</name>
<feature type="domain" description="Mandelate racemase/muconate lactonizing enzyme C-terminal" evidence="5">
    <location>
        <begin position="203"/>
        <end position="307"/>
    </location>
</feature>
<evidence type="ECO:0000313" key="6">
    <source>
        <dbReference type="EMBL" id="SEF45714.1"/>
    </source>
</evidence>